<dbReference type="GO" id="GO:0016604">
    <property type="term" value="C:nuclear body"/>
    <property type="evidence" value="ECO:0007669"/>
    <property type="project" value="TreeGrafter"/>
</dbReference>
<dbReference type="GO" id="GO:0071208">
    <property type="term" value="F:histone pre-mRNA DCP binding"/>
    <property type="evidence" value="ECO:0007669"/>
    <property type="project" value="TreeGrafter"/>
</dbReference>
<accession>A0A915PJV8</accession>
<dbReference type="PANTHER" id="PTHR21196:SF1">
    <property type="entry name" value="U7 SNRNA-ASSOCIATED SM-LIKE PROTEIN LSM10"/>
    <property type="match status" value="1"/>
</dbReference>
<reference evidence="3" key="1">
    <citation type="submission" date="2022-11" db="UniProtKB">
        <authorList>
            <consortium name="WormBaseParasite"/>
        </authorList>
    </citation>
    <scope>IDENTIFICATION</scope>
</reference>
<dbReference type="AlphaFoldDB" id="A0A915PJV8"/>
<feature type="domain" description="Sm" evidence="1">
    <location>
        <begin position="4"/>
        <end position="69"/>
    </location>
</feature>
<dbReference type="SUPFAM" id="SSF50182">
    <property type="entry name" value="Sm-like ribonucleoproteins"/>
    <property type="match status" value="1"/>
</dbReference>
<dbReference type="Pfam" id="PF01423">
    <property type="entry name" value="LSM"/>
    <property type="match status" value="1"/>
</dbReference>
<organism evidence="2 3">
    <name type="scientific">Setaria digitata</name>
    <dbReference type="NCBI Taxonomy" id="48799"/>
    <lineage>
        <taxon>Eukaryota</taxon>
        <taxon>Metazoa</taxon>
        <taxon>Ecdysozoa</taxon>
        <taxon>Nematoda</taxon>
        <taxon>Chromadorea</taxon>
        <taxon>Rhabditida</taxon>
        <taxon>Spirurina</taxon>
        <taxon>Spiruromorpha</taxon>
        <taxon>Filarioidea</taxon>
        <taxon>Setariidae</taxon>
        <taxon>Setaria</taxon>
    </lineage>
</organism>
<sequence length="100" mass="11469">MACLLQAMEGTCVVIELKNYFLVQGTLGHCDDAMNIDLKAVTIHGLKHHNEPLHCDNFHVRGKFIRFIHFDHYFNAAKIIHKSLNASRKFGRSLGRKRIP</sequence>
<dbReference type="Gene3D" id="2.30.30.100">
    <property type="match status" value="1"/>
</dbReference>
<dbReference type="GO" id="GO:0006398">
    <property type="term" value="P:mRNA 3'-end processing by stem-loop binding and cleavage"/>
    <property type="evidence" value="ECO:0007669"/>
    <property type="project" value="TreeGrafter"/>
</dbReference>
<name>A0A915PJV8_9BILA</name>
<proteinExistence type="predicted"/>
<evidence type="ECO:0000313" key="3">
    <source>
        <dbReference type="WBParaSite" id="sdigi.contig20.g1754.t1"/>
    </source>
</evidence>
<keyword evidence="2" id="KW-1185">Reference proteome</keyword>
<dbReference type="GO" id="GO:0071209">
    <property type="term" value="F:U7 snRNA binding"/>
    <property type="evidence" value="ECO:0007669"/>
    <property type="project" value="TreeGrafter"/>
</dbReference>
<dbReference type="InterPro" id="IPR010920">
    <property type="entry name" value="LSM_dom_sf"/>
</dbReference>
<evidence type="ECO:0000313" key="2">
    <source>
        <dbReference type="Proteomes" id="UP000887581"/>
    </source>
</evidence>
<dbReference type="WBParaSite" id="sdigi.contig20.g1754.t1">
    <property type="protein sequence ID" value="sdigi.contig20.g1754.t1"/>
    <property type="gene ID" value="sdigi.contig20.g1754"/>
</dbReference>
<dbReference type="InterPro" id="IPR052840">
    <property type="entry name" value="U7_snRNA_Sm-like"/>
</dbReference>
<evidence type="ECO:0000259" key="1">
    <source>
        <dbReference type="Pfam" id="PF01423"/>
    </source>
</evidence>
<protein>
    <submittedName>
        <fullName evidence="3">Sm domain-containing protein</fullName>
    </submittedName>
</protein>
<dbReference type="InterPro" id="IPR001163">
    <property type="entry name" value="Sm_dom_euk/arc"/>
</dbReference>
<dbReference type="Proteomes" id="UP000887581">
    <property type="component" value="Unplaced"/>
</dbReference>
<dbReference type="PANTHER" id="PTHR21196">
    <property type="entry name" value="U7 SNRNA-ASSOCIATED SM-LIKE PROTEIN LSM10"/>
    <property type="match status" value="1"/>
</dbReference>
<dbReference type="GO" id="GO:0071254">
    <property type="term" value="C:cytoplasmic U snRNP body"/>
    <property type="evidence" value="ECO:0007669"/>
    <property type="project" value="TreeGrafter"/>
</dbReference>